<dbReference type="PANTHER" id="PTHR10824:SF17">
    <property type="entry name" value="ACYL-COENZYME A THIOESTERASE 6"/>
    <property type="match status" value="1"/>
</dbReference>
<feature type="domain" description="BAAT/Acyl-CoA thioester hydrolase C-terminal" evidence="4">
    <location>
        <begin position="244"/>
        <end position="455"/>
    </location>
</feature>
<reference evidence="5" key="2">
    <citation type="submission" date="2025-09" db="UniProtKB">
        <authorList>
            <consortium name="Ensembl"/>
        </authorList>
    </citation>
    <scope>IDENTIFICATION</scope>
</reference>
<organism evidence="5 6">
    <name type="scientific">Cyclopterus lumpus</name>
    <name type="common">Lumpsucker</name>
    <dbReference type="NCBI Taxonomy" id="8103"/>
    <lineage>
        <taxon>Eukaryota</taxon>
        <taxon>Metazoa</taxon>
        <taxon>Chordata</taxon>
        <taxon>Craniata</taxon>
        <taxon>Vertebrata</taxon>
        <taxon>Euteleostomi</taxon>
        <taxon>Actinopterygii</taxon>
        <taxon>Neopterygii</taxon>
        <taxon>Teleostei</taxon>
        <taxon>Neoteleostei</taxon>
        <taxon>Acanthomorphata</taxon>
        <taxon>Eupercaria</taxon>
        <taxon>Perciformes</taxon>
        <taxon>Cottioidei</taxon>
        <taxon>Cottales</taxon>
        <taxon>Cyclopteridae</taxon>
        <taxon>Cyclopterus</taxon>
    </lineage>
</organism>
<feature type="active site" description="Charge relay system" evidence="2">
    <location>
        <position position="405"/>
    </location>
</feature>
<dbReference type="Gene3D" id="3.40.50.1820">
    <property type="entry name" value="alpha/beta hydrolase"/>
    <property type="match status" value="1"/>
</dbReference>
<dbReference type="Pfam" id="PF04775">
    <property type="entry name" value="Bile_Hydr_Trans"/>
    <property type="match status" value="1"/>
</dbReference>
<dbReference type="InterPro" id="IPR006862">
    <property type="entry name" value="Thio_Ohase/aa_AcTrfase"/>
</dbReference>
<sequence>MSNFCCGSLLSELCCCCEVLFHLFRGAATPLVQPLSPHRHVCHVIKGPRRETGTTARCMFDEPVQVKVDGLRSRQVVTLTARSTDKKGVVFSSSATYRADGSGGVDLERDPSLGGSYTGLEPTGLLWSMRAAAPHKRFQRTKSLNPHVVKFSVHEGEGRVLAEATNERLLIGDGVSRRTITDGRIRGVLFTPPGGGPFPAVLDLYTFAGGLSEKRASLLAHRGFVVLTIPLYVHDDMASNIEEVHLDYFEEAIRFLKNFSPTQVGSKGVGVISISKSSDLALSIASYLPGVEATVWINGCCSNTFLPLLYHGRQVLPALMMDLGKMIPADESGAGVCKNVLLDPLAEENRASLVPVERAGGRFLFVASGDDLNWDSEAYMEVMAERLRRHGKDNFESVCYPGAGHYLEPPYGPYCPSSFHGVVRMPVRWGGEARSHAAAEVHLWKKIQEFFRTHVSCGATQIKAKI</sequence>
<feature type="domain" description="Acyl-CoA thioester hydrolase/bile acid-CoA amino acid N-acetyltransferase" evidence="3">
    <location>
        <begin position="61"/>
        <end position="181"/>
    </location>
</feature>
<dbReference type="GeneTree" id="ENSGT01010000222336"/>
<dbReference type="GO" id="GO:0047617">
    <property type="term" value="F:fatty acyl-CoA hydrolase activity"/>
    <property type="evidence" value="ECO:0007669"/>
    <property type="project" value="TreeGrafter"/>
</dbReference>
<dbReference type="AlphaFoldDB" id="A0A8C2ZW56"/>
<dbReference type="PANTHER" id="PTHR10824">
    <property type="entry name" value="ACYL-COENZYME A THIOESTERASE-RELATED"/>
    <property type="match status" value="1"/>
</dbReference>
<reference evidence="5" key="1">
    <citation type="submission" date="2025-08" db="UniProtKB">
        <authorList>
            <consortium name="Ensembl"/>
        </authorList>
    </citation>
    <scope>IDENTIFICATION</scope>
</reference>
<evidence type="ECO:0000259" key="4">
    <source>
        <dbReference type="Pfam" id="PF08840"/>
    </source>
</evidence>
<accession>A0A8C2ZW56</accession>
<dbReference type="FunFam" id="3.40.50.1820:FF:000024">
    <property type="entry name" value="acyl-coenzyme A thioesterase 4"/>
    <property type="match status" value="1"/>
</dbReference>
<dbReference type="GO" id="GO:0006631">
    <property type="term" value="P:fatty acid metabolic process"/>
    <property type="evidence" value="ECO:0007669"/>
    <property type="project" value="TreeGrafter"/>
</dbReference>
<name>A0A8C2ZW56_CYCLU</name>
<dbReference type="Ensembl" id="ENSCLMT00005033689.1">
    <property type="protein sequence ID" value="ENSCLMP00005032319.1"/>
    <property type="gene ID" value="ENSCLMG00005015559.1"/>
</dbReference>
<keyword evidence="6" id="KW-1185">Reference proteome</keyword>
<feature type="active site" description="Charge relay system" evidence="2">
    <location>
        <position position="275"/>
    </location>
</feature>
<dbReference type="PIRSF" id="PIRSF016521">
    <property type="entry name" value="Acyl-CoA_hydro"/>
    <property type="match status" value="1"/>
</dbReference>
<proteinExistence type="inferred from homology"/>
<evidence type="ECO:0000313" key="6">
    <source>
        <dbReference type="Proteomes" id="UP000694565"/>
    </source>
</evidence>
<dbReference type="InterPro" id="IPR016662">
    <property type="entry name" value="Acyl-CoA_thioEstase_long-chain"/>
</dbReference>
<comment type="similarity">
    <text evidence="1">Belongs to the C/M/P thioester hydrolase family.</text>
</comment>
<dbReference type="Proteomes" id="UP000694565">
    <property type="component" value="Unplaced"/>
</dbReference>
<dbReference type="InterPro" id="IPR042490">
    <property type="entry name" value="Thio_Ohase/BAAT_N"/>
</dbReference>
<evidence type="ECO:0000256" key="1">
    <source>
        <dbReference type="ARBA" id="ARBA00006538"/>
    </source>
</evidence>
<evidence type="ECO:0000256" key="2">
    <source>
        <dbReference type="PIRSR" id="PIRSR016521-1"/>
    </source>
</evidence>
<evidence type="ECO:0000259" key="3">
    <source>
        <dbReference type="Pfam" id="PF04775"/>
    </source>
</evidence>
<dbReference type="InterPro" id="IPR029058">
    <property type="entry name" value="AB_hydrolase_fold"/>
</dbReference>
<dbReference type="SUPFAM" id="SSF53474">
    <property type="entry name" value="alpha/beta-Hydrolases"/>
    <property type="match status" value="1"/>
</dbReference>
<dbReference type="Pfam" id="PF08840">
    <property type="entry name" value="BAAT_C"/>
    <property type="match status" value="1"/>
</dbReference>
<evidence type="ECO:0000313" key="5">
    <source>
        <dbReference type="Ensembl" id="ENSCLMP00005032319.1"/>
    </source>
</evidence>
<dbReference type="Gene3D" id="2.60.40.2240">
    <property type="entry name" value="Acyl-CoA thioester hydrolase/BAAT N-terminal domain"/>
    <property type="match status" value="1"/>
</dbReference>
<dbReference type="GO" id="GO:0006637">
    <property type="term" value="P:acyl-CoA metabolic process"/>
    <property type="evidence" value="ECO:0007669"/>
    <property type="project" value="InterPro"/>
</dbReference>
<feature type="active site" description="Charge relay system" evidence="2">
    <location>
        <position position="371"/>
    </location>
</feature>
<protein>
    <submittedName>
        <fullName evidence="5">Uncharacterized protein</fullName>
    </submittedName>
</protein>
<dbReference type="InterPro" id="IPR014940">
    <property type="entry name" value="BAAT_C"/>
</dbReference>